<accession>A0A6P2DC82</accession>
<organism evidence="1 2">
    <name type="scientific">Gemmata massiliana</name>
    <dbReference type="NCBI Taxonomy" id="1210884"/>
    <lineage>
        <taxon>Bacteria</taxon>
        <taxon>Pseudomonadati</taxon>
        <taxon>Planctomycetota</taxon>
        <taxon>Planctomycetia</taxon>
        <taxon>Gemmatales</taxon>
        <taxon>Gemmataceae</taxon>
        <taxon>Gemmata</taxon>
    </lineage>
</organism>
<protein>
    <submittedName>
        <fullName evidence="1">Uncharacterized protein</fullName>
    </submittedName>
</protein>
<dbReference type="EMBL" id="LR593886">
    <property type="protein sequence ID" value="VTR99060.1"/>
    <property type="molecule type" value="Genomic_DNA"/>
</dbReference>
<keyword evidence="2" id="KW-1185">Reference proteome</keyword>
<dbReference type="KEGG" id="gms:SOIL9_00670"/>
<evidence type="ECO:0000313" key="2">
    <source>
        <dbReference type="Proteomes" id="UP000464178"/>
    </source>
</evidence>
<evidence type="ECO:0000313" key="1">
    <source>
        <dbReference type="EMBL" id="VTR99060.1"/>
    </source>
</evidence>
<dbReference type="Proteomes" id="UP000464178">
    <property type="component" value="Chromosome"/>
</dbReference>
<proteinExistence type="predicted"/>
<gene>
    <name evidence="1" type="ORF">SOIL9_00670</name>
</gene>
<sequence length="75" mass="8165">MVPRAADGSVTTLAKRYIKTTATLTYRASTEREIVVRGCTSMLFSIVFLRPIGHRPAAGAFPAVPFRLSQNAILV</sequence>
<reference evidence="1 2" key="1">
    <citation type="submission" date="2019-05" db="EMBL/GenBank/DDBJ databases">
        <authorList>
            <consortium name="Science for Life Laboratories"/>
        </authorList>
    </citation>
    <scope>NUCLEOTIDE SEQUENCE [LARGE SCALE GENOMIC DNA]</scope>
    <source>
        <strain evidence="1">Soil9</strain>
    </source>
</reference>
<name>A0A6P2DC82_9BACT</name>
<dbReference type="AlphaFoldDB" id="A0A6P2DC82"/>